<name>A0A1H3G3C7_9RHOB</name>
<dbReference type="CDD" id="cd00248">
    <property type="entry name" value="Mth938-like"/>
    <property type="match status" value="1"/>
</dbReference>
<dbReference type="STRING" id="321339.SAMN05444340_102103"/>
<dbReference type="Pfam" id="PF04430">
    <property type="entry name" value="DUF498"/>
    <property type="match status" value="1"/>
</dbReference>
<dbReference type="SUPFAM" id="SSF64076">
    <property type="entry name" value="MTH938-like"/>
    <property type="match status" value="1"/>
</dbReference>
<sequence length="117" mass="12128">MRINEITFDDARPIDGYGPGFFRVGGELHDGPLLVAGGAPRPWAGLEDDAALLDLAGQVDVLFVGMGGDVAHIARSLRGTLEGAGLGVEVMSSPAACRTYNVLLSEGRRVALAALPV</sequence>
<reference evidence="1 2" key="1">
    <citation type="submission" date="2016-10" db="EMBL/GenBank/DDBJ databases">
        <authorList>
            <person name="de Groot N.N."/>
        </authorList>
    </citation>
    <scope>NUCLEOTIDE SEQUENCE [LARGE SCALE GENOMIC DNA]</scope>
    <source>
        <strain evidence="1 2">DSM 26880</strain>
    </source>
</reference>
<dbReference type="Gene3D" id="3.40.1230.10">
    <property type="entry name" value="MTH938-like"/>
    <property type="match status" value="1"/>
</dbReference>
<evidence type="ECO:0000313" key="2">
    <source>
        <dbReference type="Proteomes" id="UP000199286"/>
    </source>
</evidence>
<dbReference type="InterPro" id="IPR036748">
    <property type="entry name" value="MTH938-like_sf"/>
</dbReference>
<dbReference type="OrthoDB" id="7351393at2"/>
<dbReference type="PANTHER" id="PTHR21192">
    <property type="entry name" value="NUCLEAR PROTEIN E3-3"/>
    <property type="match status" value="1"/>
</dbReference>
<dbReference type="PANTHER" id="PTHR21192:SF2">
    <property type="entry name" value="NADH DEHYDROGENASE [UBIQUINONE] 1 ALPHA SUBCOMPLEX ASSEMBLY FACTOR 3"/>
    <property type="match status" value="1"/>
</dbReference>
<dbReference type="RefSeq" id="WP_089879713.1">
    <property type="nucleotide sequence ID" value="NZ_FNPF01000002.1"/>
</dbReference>
<gene>
    <name evidence="1" type="ORF">SAMN05444340_102103</name>
</gene>
<dbReference type="Proteomes" id="UP000199286">
    <property type="component" value="Unassembled WGS sequence"/>
</dbReference>
<protein>
    <submittedName>
        <fullName evidence="1">Uncharacterized conserved protein, contains Mth938-like domain</fullName>
    </submittedName>
</protein>
<dbReference type="EMBL" id="FNPF01000002">
    <property type="protein sequence ID" value="SDX97188.1"/>
    <property type="molecule type" value="Genomic_DNA"/>
</dbReference>
<dbReference type="InterPro" id="IPR007523">
    <property type="entry name" value="NDUFAF3/AAMDC"/>
</dbReference>
<keyword evidence="2" id="KW-1185">Reference proteome</keyword>
<accession>A0A1H3G3C7</accession>
<organism evidence="1 2">
    <name type="scientific">Citreimonas salinaria</name>
    <dbReference type="NCBI Taxonomy" id="321339"/>
    <lineage>
        <taxon>Bacteria</taxon>
        <taxon>Pseudomonadati</taxon>
        <taxon>Pseudomonadota</taxon>
        <taxon>Alphaproteobacteria</taxon>
        <taxon>Rhodobacterales</taxon>
        <taxon>Roseobacteraceae</taxon>
        <taxon>Citreimonas</taxon>
    </lineage>
</organism>
<evidence type="ECO:0000313" key="1">
    <source>
        <dbReference type="EMBL" id="SDX97188.1"/>
    </source>
</evidence>
<proteinExistence type="predicted"/>
<dbReference type="AlphaFoldDB" id="A0A1H3G3C7"/>